<reference evidence="2" key="1">
    <citation type="submission" date="2016-03" db="EMBL/GenBank/DDBJ databases">
        <authorList>
            <person name="Guldener U."/>
        </authorList>
    </citation>
    <scope>NUCLEOTIDE SEQUENCE [LARGE SCALE GENOMIC DNA]</scope>
</reference>
<proteinExistence type="predicted"/>
<name>A0A1E1MRU3_RHYSE</name>
<accession>A0A1E1MRU3</accession>
<dbReference type="EMBL" id="FJVC01000510">
    <property type="protein sequence ID" value="CZT51786.1"/>
    <property type="molecule type" value="Genomic_DNA"/>
</dbReference>
<keyword evidence="2" id="KW-1185">Reference proteome</keyword>
<evidence type="ECO:0000313" key="1">
    <source>
        <dbReference type="EMBL" id="CZT51786.1"/>
    </source>
</evidence>
<organism evidence="1 2">
    <name type="scientific">Rhynchosporium secalis</name>
    <name type="common">Barley scald fungus</name>
    <dbReference type="NCBI Taxonomy" id="38038"/>
    <lineage>
        <taxon>Eukaryota</taxon>
        <taxon>Fungi</taxon>
        <taxon>Dikarya</taxon>
        <taxon>Ascomycota</taxon>
        <taxon>Pezizomycotina</taxon>
        <taxon>Leotiomycetes</taxon>
        <taxon>Helotiales</taxon>
        <taxon>Ploettnerulaceae</taxon>
        <taxon>Rhynchosporium</taxon>
    </lineage>
</organism>
<dbReference type="AlphaFoldDB" id="A0A1E1MRU3"/>
<protein>
    <submittedName>
        <fullName evidence="1">Uncharacterized protein</fullName>
    </submittedName>
</protein>
<evidence type="ECO:0000313" key="2">
    <source>
        <dbReference type="Proteomes" id="UP000177625"/>
    </source>
</evidence>
<gene>
    <name evidence="1" type="ORF">RSE6_12982</name>
</gene>
<dbReference type="Proteomes" id="UP000177625">
    <property type="component" value="Unassembled WGS sequence"/>
</dbReference>
<sequence length="99" mass="11283">MEIKSSISAASPLQSSVQINQRLGARREVFAEAALIEEHLDPTSGILRESSPQSMVYAYFNEFLSTQATSYKGKIKYYPSMLRDPDITEFRMKRMNKIS</sequence>